<sequence>MAADASVVELFIASIFVSLLVLHLVEADQKIVVALAKLGVPYPPGQIFARGLVGHAAHDANVSPKALPAT</sequence>
<feature type="signal peptide" evidence="1">
    <location>
        <begin position="1"/>
        <end position="27"/>
    </location>
</feature>
<dbReference type="AlphaFoldDB" id="A0AAV1S7V4"/>
<name>A0AAV1S7V4_9ROSI</name>
<evidence type="ECO:0000256" key="1">
    <source>
        <dbReference type="SAM" id="SignalP"/>
    </source>
</evidence>
<gene>
    <name evidence="2" type="ORF">DCAF_LOCUS18878</name>
</gene>
<accession>A0AAV1S7V4</accession>
<evidence type="ECO:0000313" key="3">
    <source>
        <dbReference type="Proteomes" id="UP001314170"/>
    </source>
</evidence>
<keyword evidence="3" id="KW-1185">Reference proteome</keyword>
<reference evidence="2 3" key="1">
    <citation type="submission" date="2024-01" db="EMBL/GenBank/DDBJ databases">
        <authorList>
            <person name="Waweru B."/>
        </authorList>
    </citation>
    <scope>NUCLEOTIDE SEQUENCE [LARGE SCALE GENOMIC DNA]</scope>
</reference>
<dbReference type="EMBL" id="CAWUPB010001173">
    <property type="protein sequence ID" value="CAK7346207.1"/>
    <property type="molecule type" value="Genomic_DNA"/>
</dbReference>
<comment type="caution">
    <text evidence="2">The sequence shown here is derived from an EMBL/GenBank/DDBJ whole genome shotgun (WGS) entry which is preliminary data.</text>
</comment>
<feature type="chain" id="PRO_5043427074" evidence="1">
    <location>
        <begin position="28"/>
        <end position="70"/>
    </location>
</feature>
<organism evidence="2 3">
    <name type="scientific">Dovyalis caffra</name>
    <dbReference type="NCBI Taxonomy" id="77055"/>
    <lineage>
        <taxon>Eukaryota</taxon>
        <taxon>Viridiplantae</taxon>
        <taxon>Streptophyta</taxon>
        <taxon>Embryophyta</taxon>
        <taxon>Tracheophyta</taxon>
        <taxon>Spermatophyta</taxon>
        <taxon>Magnoliopsida</taxon>
        <taxon>eudicotyledons</taxon>
        <taxon>Gunneridae</taxon>
        <taxon>Pentapetalae</taxon>
        <taxon>rosids</taxon>
        <taxon>fabids</taxon>
        <taxon>Malpighiales</taxon>
        <taxon>Salicaceae</taxon>
        <taxon>Flacourtieae</taxon>
        <taxon>Dovyalis</taxon>
    </lineage>
</organism>
<evidence type="ECO:0000313" key="2">
    <source>
        <dbReference type="EMBL" id="CAK7346207.1"/>
    </source>
</evidence>
<dbReference type="Proteomes" id="UP001314170">
    <property type="component" value="Unassembled WGS sequence"/>
</dbReference>
<protein>
    <submittedName>
        <fullName evidence="2">Uncharacterized protein</fullName>
    </submittedName>
</protein>
<proteinExistence type="predicted"/>
<keyword evidence="1" id="KW-0732">Signal</keyword>